<sequence length="516" mass="59137">MKLKFAFHLWGIWAISFALLMGCKKDREQTDIDLSAEHELSSFIFKQVNNPALRMDIDGEIIGDTVFAHTLVGTDLSTLVPTFVHTGVGVTVEGVEQHSDTSEQNFTQLVHYSIAAENGDTHTYVIKFSDTGLPAVYIATGGKSIDSKEDYVDGQLKITKGLAGEVLFEGALEIKGRGNSTWGMPKKPYKVKLHDKAALLGMPADKNWALMANYGDQSLLRNDVAFELSRRLELEYTPRQQYVELFLNGEYMGNYNLTEHVKEGKNRVPIDEDNGGFIVEEDGYAHQEPTYFDTPKGMPITVKFPDEDDITSAQFDYIKNYYTAFESSLFGEDFSDASKGYQQYFDLASFVNYYLVSEICGNTDMFWSMRMYKKSSQDPKIYTGPVWDFDLGFNNDKRVGNTIDDARKKLMLTDAHWPRQWIDRIMQDPAFKKLVRERWNSVKEDVKTIPLYVDAQAKHLKYSQGFNFKRWDVLGAQVNQSWFAGETYQEYVDFVRDYLSVRVDWLDEVINGEQFD</sequence>
<dbReference type="EMBL" id="BAABIQ010000044">
    <property type="protein sequence ID" value="GAA4806944.1"/>
    <property type="molecule type" value="Genomic_DNA"/>
</dbReference>
<keyword evidence="2" id="KW-1185">Reference proteome</keyword>
<protein>
    <submittedName>
        <fullName evidence="1">CotH kinase family protein</fullName>
    </submittedName>
</protein>
<dbReference type="RefSeq" id="WP_345234895.1">
    <property type="nucleotide sequence ID" value="NZ_BAABIQ010000044.1"/>
</dbReference>
<dbReference type="Pfam" id="PF08757">
    <property type="entry name" value="CotH"/>
    <property type="match status" value="1"/>
</dbReference>
<keyword evidence="1" id="KW-0418">Kinase</keyword>
<comment type="caution">
    <text evidence="1">The sequence shown here is derived from an EMBL/GenBank/DDBJ whole genome shotgun (WGS) entry which is preliminary data.</text>
</comment>
<reference evidence="2" key="1">
    <citation type="journal article" date="2019" name="Int. J. Syst. Evol. Microbiol.">
        <title>The Global Catalogue of Microorganisms (GCM) 10K type strain sequencing project: providing services to taxonomists for standard genome sequencing and annotation.</title>
        <authorList>
            <consortium name="The Broad Institute Genomics Platform"/>
            <consortium name="The Broad Institute Genome Sequencing Center for Infectious Disease"/>
            <person name="Wu L."/>
            <person name="Ma J."/>
        </authorList>
    </citation>
    <scope>NUCLEOTIDE SEQUENCE [LARGE SCALE GENOMIC DNA]</scope>
    <source>
        <strain evidence="2">JCM 18200</strain>
    </source>
</reference>
<organism evidence="1 2">
    <name type="scientific">Olivibacter ginsenosidimutans</name>
    <dbReference type="NCBI Taxonomy" id="1176537"/>
    <lineage>
        <taxon>Bacteria</taxon>
        <taxon>Pseudomonadati</taxon>
        <taxon>Bacteroidota</taxon>
        <taxon>Sphingobacteriia</taxon>
        <taxon>Sphingobacteriales</taxon>
        <taxon>Sphingobacteriaceae</taxon>
        <taxon>Olivibacter</taxon>
    </lineage>
</organism>
<dbReference type="GO" id="GO:0016301">
    <property type="term" value="F:kinase activity"/>
    <property type="evidence" value="ECO:0007669"/>
    <property type="project" value="UniProtKB-KW"/>
</dbReference>
<evidence type="ECO:0000313" key="2">
    <source>
        <dbReference type="Proteomes" id="UP001501411"/>
    </source>
</evidence>
<dbReference type="Gene3D" id="2.60.40.2340">
    <property type="match status" value="1"/>
</dbReference>
<proteinExistence type="predicted"/>
<dbReference type="PROSITE" id="PS51257">
    <property type="entry name" value="PROKAR_LIPOPROTEIN"/>
    <property type="match status" value="1"/>
</dbReference>
<name>A0ABP9CCV1_9SPHI</name>
<dbReference type="InterPro" id="IPR014867">
    <property type="entry name" value="Spore_coat_CotH_CotH2/3/7"/>
</dbReference>
<gene>
    <name evidence="1" type="ORF">GCM10023231_40170</name>
</gene>
<keyword evidence="1" id="KW-0808">Transferase</keyword>
<accession>A0ABP9CCV1</accession>
<dbReference type="Proteomes" id="UP001501411">
    <property type="component" value="Unassembled WGS sequence"/>
</dbReference>
<evidence type="ECO:0000313" key="1">
    <source>
        <dbReference type="EMBL" id="GAA4806944.1"/>
    </source>
</evidence>